<protein>
    <submittedName>
        <fullName evidence="2">Uncharacterized protein</fullName>
    </submittedName>
</protein>
<keyword evidence="1" id="KW-1133">Transmembrane helix</keyword>
<dbReference type="AlphaFoldDB" id="A0A9P5CQG1"/>
<dbReference type="OrthoDB" id="3750908at2759"/>
<dbReference type="Proteomes" id="UP000803844">
    <property type="component" value="Unassembled WGS sequence"/>
</dbReference>
<dbReference type="GeneID" id="63842308"/>
<dbReference type="EMBL" id="MU032347">
    <property type="protein sequence ID" value="KAF3766206.1"/>
    <property type="molecule type" value="Genomic_DNA"/>
</dbReference>
<keyword evidence="1" id="KW-0472">Membrane</keyword>
<accession>A0A9P5CQG1</accession>
<name>A0A9P5CQG1_CRYP1</name>
<evidence type="ECO:0000256" key="1">
    <source>
        <dbReference type="SAM" id="Phobius"/>
    </source>
</evidence>
<dbReference type="RefSeq" id="XP_040777167.1">
    <property type="nucleotide sequence ID" value="XM_040925179.1"/>
</dbReference>
<keyword evidence="3" id="KW-1185">Reference proteome</keyword>
<feature type="transmembrane region" description="Helical" evidence="1">
    <location>
        <begin position="145"/>
        <end position="164"/>
    </location>
</feature>
<feature type="transmembrane region" description="Helical" evidence="1">
    <location>
        <begin position="76"/>
        <end position="99"/>
    </location>
</feature>
<gene>
    <name evidence="2" type="ORF">M406DRAFT_68568</name>
</gene>
<feature type="transmembrane region" description="Helical" evidence="1">
    <location>
        <begin position="120"/>
        <end position="139"/>
    </location>
</feature>
<reference evidence="2" key="1">
    <citation type="journal article" date="2020" name="Phytopathology">
        <title>Genome sequence of the chestnut blight fungus Cryphonectria parasitica EP155: A fundamental resource for an archetypical invasive plant pathogen.</title>
        <authorList>
            <person name="Crouch J.A."/>
            <person name="Dawe A."/>
            <person name="Aerts A."/>
            <person name="Barry K."/>
            <person name="Churchill A.C.L."/>
            <person name="Grimwood J."/>
            <person name="Hillman B."/>
            <person name="Milgroom M.G."/>
            <person name="Pangilinan J."/>
            <person name="Smith M."/>
            <person name="Salamov A."/>
            <person name="Schmutz J."/>
            <person name="Yadav J."/>
            <person name="Grigoriev I.V."/>
            <person name="Nuss D."/>
        </authorList>
    </citation>
    <scope>NUCLEOTIDE SEQUENCE</scope>
    <source>
        <strain evidence="2">EP155</strain>
    </source>
</reference>
<proteinExistence type="predicted"/>
<keyword evidence="1" id="KW-0812">Transmembrane</keyword>
<comment type="caution">
    <text evidence="2">The sequence shown here is derived from an EMBL/GenBank/DDBJ whole genome shotgun (WGS) entry which is preliminary data.</text>
</comment>
<sequence length="173" mass="19103">MEEEAQTGHQASWKSRAWPGPSAMLSSWVRLRSTGPGPGPNHGPALLLRRLSMWTILLIRVLISVLMVILRTLGPQTISVAVGAVLLVLNLVSTVWCLTMIDRAEGVRDVFCLRIGRKHLDVFVVFCAVSHILMLAGFFTFTGYVVANIVWFLLWALLAGYGFICCKASDYIA</sequence>
<organism evidence="2 3">
    <name type="scientific">Cryphonectria parasitica (strain ATCC 38755 / EP155)</name>
    <dbReference type="NCBI Taxonomy" id="660469"/>
    <lineage>
        <taxon>Eukaryota</taxon>
        <taxon>Fungi</taxon>
        <taxon>Dikarya</taxon>
        <taxon>Ascomycota</taxon>
        <taxon>Pezizomycotina</taxon>
        <taxon>Sordariomycetes</taxon>
        <taxon>Sordariomycetidae</taxon>
        <taxon>Diaporthales</taxon>
        <taxon>Cryphonectriaceae</taxon>
        <taxon>Cryphonectria-Endothia species complex</taxon>
        <taxon>Cryphonectria</taxon>
    </lineage>
</organism>
<evidence type="ECO:0000313" key="2">
    <source>
        <dbReference type="EMBL" id="KAF3766206.1"/>
    </source>
</evidence>
<feature type="transmembrane region" description="Helical" evidence="1">
    <location>
        <begin position="51"/>
        <end position="70"/>
    </location>
</feature>
<evidence type="ECO:0000313" key="3">
    <source>
        <dbReference type="Proteomes" id="UP000803844"/>
    </source>
</evidence>